<dbReference type="EMBL" id="NBIV01000330">
    <property type="protein sequence ID" value="PXF40263.1"/>
    <property type="molecule type" value="Genomic_DNA"/>
</dbReference>
<keyword evidence="1" id="KW-0175">Coiled coil</keyword>
<feature type="region of interest" description="Disordered" evidence="2">
    <location>
        <begin position="132"/>
        <end position="157"/>
    </location>
</feature>
<evidence type="ECO:0000313" key="3">
    <source>
        <dbReference type="EMBL" id="PXF40263.1"/>
    </source>
</evidence>
<dbReference type="Proteomes" id="UP000247409">
    <property type="component" value="Unassembled WGS sequence"/>
</dbReference>
<organism evidence="3 4">
    <name type="scientific">Gracilariopsis chorda</name>
    <dbReference type="NCBI Taxonomy" id="448386"/>
    <lineage>
        <taxon>Eukaryota</taxon>
        <taxon>Rhodophyta</taxon>
        <taxon>Florideophyceae</taxon>
        <taxon>Rhodymeniophycidae</taxon>
        <taxon>Gracilariales</taxon>
        <taxon>Gracilariaceae</taxon>
        <taxon>Gracilariopsis</taxon>
    </lineage>
</organism>
<evidence type="ECO:0000256" key="1">
    <source>
        <dbReference type="SAM" id="Coils"/>
    </source>
</evidence>
<feature type="region of interest" description="Disordered" evidence="2">
    <location>
        <begin position="64"/>
        <end position="93"/>
    </location>
</feature>
<protein>
    <submittedName>
        <fullName evidence="3">Uncharacterized protein</fullName>
    </submittedName>
</protein>
<reference evidence="3 4" key="1">
    <citation type="journal article" date="2018" name="Mol. Biol. Evol.">
        <title>Analysis of the draft genome of the red seaweed Gracilariopsis chorda provides insights into genome size evolution in Rhodophyta.</title>
        <authorList>
            <person name="Lee J."/>
            <person name="Yang E.C."/>
            <person name="Graf L."/>
            <person name="Yang J.H."/>
            <person name="Qiu H."/>
            <person name="Zel Zion U."/>
            <person name="Chan C.X."/>
            <person name="Stephens T.G."/>
            <person name="Weber A.P.M."/>
            <person name="Boo G.H."/>
            <person name="Boo S.M."/>
            <person name="Kim K.M."/>
            <person name="Shin Y."/>
            <person name="Jung M."/>
            <person name="Lee S.J."/>
            <person name="Yim H.S."/>
            <person name="Lee J.H."/>
            <person name="Bhattacharya D."/>
            <person name="Yoon H.S."/>
        </authorList>
    </citation>
    <scope>NUCLEOTIDE SEQUENCE [LARGE SCALE GENOMIC DNA]</scope>
    <source>
        <strain evidence="3 4">SKKU-2015</strain>
        <tissue evidence="3">Whole body</tissue>
    </source>
</reference>
<dbReference type="AlphaFoldDB" id="A0A2V3IDW2"/>
<sequence length="271" mass="30417">MEQTVWHEALADPPEASWATQIPLLREEVKKLTENMAELEKEEEEAEQQLHSLKYAVELTKSEVARRRRSNNELQSAYESEQPPQNNSSDKQVQSLEAELLNAKRDAANLVYEIERLEFRLKRAREIQTHDASAYRERVAPRSPTTSPRVSLSAGALTSPAPRPLRLIGDVDALVRVKADADKDEGSVDDFEMCRLGVSAGGHIAVYSYANAQPIAYLEEQELKVQGLDEEDREAIRKGMSSVPVRIGEEGYSLCGLREAVLSCKQLIERS</sequence>
<evidence type="ECO:0000256" key="2">
    <source>
        <dbReference type="SAM" id="MobiDB-lite"/>
    </source>
</evidence>
<keyword evidence="4" id="KW-1185">Reference proteome</keyword>
<gene>
    <name evidence="3" type="ORF">BWQ96_10025</name>
</gene>
<feature type="coiled-coil region" evidence="1">
    <location>
        <begin position="22"/>
        <end position="56"/>
    </location>
</feature>
<name>A0A2V3IDW2_9FLOR</name>
<proteinExistence type="predicted"/>
<comment type="caution">
    <text evidence="3">The sequence shown here is derived from an EMBL/GenBank/DDBJ whole genome shotgun (WGS) entry which is preliminary data.</text>
</comment>
<evidence type="ECO:0000313" key="4">
    <source>
        <dbReference type="Proteomes" id="UP000247409"/>
    </source>
</evidence>
<dbReference type="OrthoDB" id="10387963at2759"/>
<feature type="compositionally biased region" description="Polar residues" evidence="2">
    <location>
        <begin position="72"/>
        <end position="93"/>
    </location>
</feature>
<accession>A0A2V3IDW2</accession>